<keyword evidence="1" id="KW-1133">Transmembrane helix</keyword>
<evidence type="ECO:0000313" key="2">
    <source>
        <dbReference type="EMBL" id="TWB77796.1"/>
    </source>
</evidence>
<feature type="transmembrane region" description="Helical" evidence="1">
    <location>
        <begin position="73"/>
        <end position="92"/>
    </location>
</feature>
<feature type="transmembrane region" description="Helical" evidence="1">
    <location>
        <begin position="137"/>
        <end position="154"/>
    </location>
</feature>
<feature type="transmembrane region" description="Helical" evidence="1">
    <location>
        <begin position="35"/>
        <end position="53"/>
    </location>
</feature>
<organism evidence="2 3">
    <name type="scientific">Nitrospirillum amazonense</name>
    <dbReference type="NCBI Taxonomy" id="28077"/>
    <lineage>
        <taxon>Bacteria</taxon>
        <taxon>Pseudomonadati</taxon>
        <taxon>Pseudomonadota</taxon>
        <taxon>Alphaproteobacteria</taxon>
        <taxon>Rhodospirillales</taxon>
        <taxon>Azospirillaceae</taxon>
        <taxon>Nitrospirillum</taxon>
    </lineage>
</organism>
<reference evidence="2 3" key="1">
    <citation type="submission" date="2019-06" db="EMBL/GenBank/DDBJ databases">
        <title>Genomic Encyclopedia of Type Strains, Phase IV (KMG-V): Genome sequencing to study the core and pangenomes of soil and plant-associated prokaryotes.</title>
        <authorList>
            <person name="Whitman W."/>
        </authorList>
    </citation>
    <scope>NUCLEOTIDE SEQUENCE [LARGE SCALE GENOMIC DNA]</scope>
    <source>
        <strain evidence="2 3">BR 12005</strain>
    </source>
</reference>
<protein>
    <recommendedName>
        <fullName evidence="4">DUF4405 domain-containing protein</fullName>
    </recommendedName>
</protein>
<evidence type="ECO:0008006" key="4">
    <source>
        <dbReference type="Google" id="ProtNLM"/>
    </source>
</evidence>
<keyword evidence="1" id="KW-0472">Membrane</keyword>
<gene>
    <name evidence="2" type="ORF">FBZ87_103615</name>
</gene>
<dbReference type="EMBL" id="VITV01000003">
    <property type="protein sequence ID" value="TWB77796.1"/>
    <property type="molecule type" value="Genomic_DNA"/>
</dbReference>
<evidence type="ECO:0000256" key="1">
    <source>
        <dbReference type="SAM" id="Phobius"/>
    </source>
</evidence>
<evidence type="ECO:0000313" key="3">
    <source>
        <dbReference type="Proteomes" id="UP000320516"/>
    </source>
</evidence>
<dbReference type="RefSeq" id="WP_145610357.1">
    <property type="nucleotide sequence ID" value="NZ_JARPAF010000004.1"/>
</dbReference>
<dbReference type="AlphaFoldDB" id="A0A560K3J3"/>
<comment type="caution">
    <text evidence="2">The sequence shown here is derived from an EMBL/GenBank/DDBJ whole genome shotgun (WGS) entry which is preliminary data.</text>
</comment>
<feature type="transmembrane region" description="Helical" evidence="1">
    <location>
        <begin position="104"/>
        <end position="125"/>
    </location>
</feature>
<keyword evidence="1" id="KW-0812">Transmembrane</keyword>
<proteinExistence type="predicted"/>
<accession>A0A560K3J3</accession>
<dbReference type="Proteomes" id="UP000320516">
    <property type="component" value="Unassembled WGS sequence"/>
</dbReference>
<name>A0A560K3J3_9PROT</name>
<sequence>MSVQLGAATSPAPAHTVRGAAFGLSRGHRRWLHRAMLAVALTGVVWMVLHYGHGLIGVDGHAARLVEAWCMKLHGAAVMAALVAFGSVLPHHVRLAWRARRHRLSGGSLIAAVLTLVLTGYGLYYLGDEDWHDYASWGHQVLAAAAVAACLIHLRSGRKSRAP</sequence>